<feature type="domain" description="EF-hand" evidence="4">
    <location>
        <begin position="237"/>
        <end position="272"/>
    </location>
</feature>
<evidence type="ECO:0000313" key="6">
    <source>
        <dbReference type="Proteomes" id="UP001595962"/>
    </source>
</evidence>
<organism evidence="5 6">
    <name type="scientific">Rheinheimera marina</name>
    <dbReference type="NCBI Taxonomy" id="1774958"/>
    <lineage>
        <taxon>Bacteria</taxon>
        <taxon>Pseudomonadati</taxon>
        <taxon>Pseudomonadota</taxon>
        <taxon>Gammaproteobacteria</taxon>
        <taxon>Chromatiales</taxon>
        <taxon>Chromatiaceae</taxon>
        <taxon>Rheinheimera</taxon>
    </lineage>
</organism>
<evidence type="ECO:0000313" key="5">
    <source>
        <dbReference type="EMBL" id="MFC4656580.1"/>
    </source>
</evidence>
<keyword evidence="3" id="KW-0732">Signal</keyword>
<dbReference type="Pfam" id="PF13202">
    <property type="entry name" value="EF-hand_5"/>
    <property type="match status" value="5"/>
</dbReference>
<dbReference type="InterPro" id="IPR018247">
    <property type="entry name" value="EF_Hand_1_Ca_BS"/>
</dbReference>
<evidence type="ECO:0000256" key="3">
    <source>
        <dbReference type="SAM" id="SignalP"/>
    </source>
</evidence>
<dbReference type="PROSITE" id="PS51257">
    <property type="entry name" value="PROKAR_LIPOPROTEIN"/>
    <property type="match status" value="1"/>
</dbReference>
<dbReference type="Gene3D" id="1.10.238.10">
    <property type="entry name" value="EF-hand"/>
    <property type="match status" value="4"/>
</dbReference>
<protein>
    <submittedName>
        <fullName evidence="5">EF-hand domain-containing protein</fullName>
    </submittedName>
</protein>
<dbReference type="RefSeq" id="WP_377335765.1">
    <property type="nucleotide sequence ID" value="NZ_JBHSGB010000016.1"/>
</dbReference>
<evidence type="ECO:0000256" key="2">
    <source>
        <dbReference type="ARBA" id="ARBA00022737"/>
    </source>
</evidence>
<accession>A0ABV9JQN2</accession>
<name>A0ABV9JQN2_9GAMM</name>
<feature type="domain" description="EF-hand" evidence="4">
    <location>
        <begin position="32"/>
        <end position="67"/>
    </location>
</feature>
<dbReference type="PANTHER" id="PTHR10827">
    <property type="entry name" value="RETICULOCALBIN"/>
    <property type="match status" value="1"/>
</dbReference>
<dbReference type="EMBL" id="JBHSGB010000016">
    <property type="protein sequence ID" value="MFC4656580.1"/>
    <property type="molecule type" value="Genomic_DNA"/>
</dbReference>
<dbReference type="InterPro" id="IPR011992">
    <property type="entry name" value="EF-hand-dom_pair"/>
</dbReference>
<sequence>MKTMNKALSLFLAVSSCYLIAAEPAKPKGHQPTPESKASFIRDYDLNKDGTVTAEEFAQVRQQRFSSGDENQDGVLQLDEYVNEYANRLDKRLHAEREGQIKQTHTRIGALDKDKSGSISLAEYQDSGERAFNFIDTNKDGVISKADPAPKRPAGEKPEPVRARPALVMPTTHSVAGMLAMYDKDGDGKVTKEDYLAERTAAFKRTDLDGNGDLSADEYLNEFVDRLDRQIAKTRQSQLKQAEVRFAALDKDKNQQISAAEYQASGDRMFARWDTNADKAVSMKEALPAIEPSQRAD</sequence>
<dbReference type="InterPro" id="IPR002048">
    <property type="entry name" value="EF_hand_dom"/>
</dbReference>
<comment type="caution">
    <text evidence="5">The sequence shown here is derived from an EMBL/GenBank/DDBJ whole genome shotgun (WGS) entry which is preliminary data.</text>
</comment>
<dbReference type="SUPFAM" id="SSF47473">
    <property type="entry name" value="EF-hand"/>
    <property type="match status" value="2"/>
</dbReference>
<keyword evidence="2" id="KW-0677">Repeat</keyword>
<dbReference type="SMART" id="SM00054">
    <property type="entry name" value="EFh"/>
    <property type="match status" value="3"/>
</dbReference>
<keyword evidence="1" id="KW-0479">Metal-binding</keyword>
<reference evidence="6" key="1">
    <citation type="journal article" date="2019" name="Int. J. Syst. Evol. Microbiol.">
        <title>The Global Catalogue of Microorganisms (GCM) 10K type strain sequencing project: providing services to taxonomists for standard genome sequencing and annotation.</title>
        <authorList>
            <consortium name="The Broad Institute Genomics Platform"/>
            <consortium name="The Broad Institute Genome Sequencing Center for Infectious Disease"/>
            <person name="Wu L."/>
            <person name="Ma J."/>
        </authorList>
    </citation>
    <scope>NUCLEOTIDE SEQUENCE [LARGE SCALE GENOMIC DNA]</scope>
    <source>
        <strain evidence="6">DT28</strain>
    </source>
</reference>
<evidence type="ECO:0000256" key="1">
    <source>
        <dbReference type="ARBA" id="ARBA00022723"/>
    </source>
</evidence>
<dbReference type="PROSITE" id="PS00018">
    <property type="entry name" value="EF_HAND_1"/>
    <property type="match status" value="6"/>
</dbReference>
<evidence type="ECO:0000259" key="4">
    <source>
        <dbReference type="PROSITE" id="PS50222"/>
    </source>
</evidence>
<keyword evidence="6" id="KW-1185">Reference proteome</keyword>
<proteinExistence type="predicted"/>
<gene>
    <name evidence="5" type="ORF">ACFO3I_16290</name>
</gene>
<feature type="chain" id="PRO_5046634925" evidence="3">
    <location>
        <begin position="22"/>
        <end position="297"/>
    </location>
</feature>
<dbReference type="Proteomes" id="UP001595962">
    <property type="component" value="Unassembled WGS sequence"/>
</dbReference>
<feature type="signal peptide" evidence="3">
    <location>
        <begin position="1"/>
        <end position="21"/>
    </location>
</feature>
<dbReference type="PANTHER" id="PTHR10827:SF98">
    <property type="entry name" value="45 KDA CALCIUM-BINDING PROTEIN"/>
    <property type="match status" value="1"/>
</dbReference>
<dbReference type="PROSITE" id="PS50222">
    <property type="entry name" value="EF_HAND_2"/>
    <property type="match status" value="2"/>
</dbReference>